<dbReference type="FunFam" id="1.20.5.110:FF:000058">
    <property type="entry name" value="VAM7p Vacuolar SNARE protein"/>
    <property type="match status" value="1"/>
</dbReference>
<dbReference type="CDD" id="cd15858">
    <property type="entry name" value="SNARE_VAM7"/>
    <property type="match status" value="1"/>
</dbReference>
<dbReference type="GO" id="GO:0097576">
    <property type="term" value="P:vacuole fusion"/>
    <property type="evidence" value="ECO:0007669"/>
    <property type="project" value="UniProtKB-ARBA"/>
</dbReference>
<dbReference type="Gene3D" id="3.30.1520.10">
    <property type="entry name" value="Phox-like domain"/>
    <property type="match status" value="1"/>
</dbReference>
<dbReference type="PANTHER" id="PTHR22775">
    <property type="entry name" value="SORTING NEXIN"/>
    <property type="match status" value="1"/>
</dbReference>
<dbReference type="PROSITE" id="PS50195">
    <property type="entry name" value="PX"/>
    <property type="match status" value="1"/>
</dbReference>
<dbReference type="SUPFAM" id="SSF58038">
    <property type="entry name" value="SNARE fusion complex"/>
    <property type="match status" value="1"/>
</dbReference>
<dbReference type="VEuPathDB" id="FungiDB:BCV72DRAFT_62111"/>
<sequence length="353" mass="41370">MSEVVQAIYIRETETRQQPKPHTVYKIEVHAAVRNWFVWKRYSEFEKLDTMFQTIFPKHTRPVSLPPKHYFPRTFNDPERIEERRRGLEAYLRGILSSRDDRWRLTDIWREFLAIPNNNTLSTKEMYTSESWLDEYHTMSNTAREVRSLMNRKHTHMARNEISASHQCTVQAKKLLVFLSAKLSTLESGLNSLSAILSEGELRRRQDMVSSLKDEKDALMQLANTSARADQQLEQQKQQPVTQERKALFNEIKPERKGMGRAFGAAYKKQLQETEVTRGLDNEGLVVYQDQLMKEQDQQIEQFSSILARQKQLGITIGHELDTQNQLLDELDADVDRTQTKLKFANKKLQKIK</sequence>
<dbReference type="PANTHER" id="PTHR22775:SF3">
    <property type="entry name" value="SORTING NEXIN-13"/>
    <property type="match status" value="1"/>
</dbReference>
<dbReference type="SMART" id="SM00397">
    <property type="entry name" value="t_SNARE"/>
    <property type="match status" value="1"/>
</dbReference>
<dbReference type="GO" id="GO:0035091">
    <property type="term" value="F:phosphatidylinositol binding"/>
    <property type="evidence" value="ECO:0007669"/>
    <property type="project" value="InterPro"/>
</dbReference>
<keyword evidence="3 5" id="KW-0175">Coiled coil</keyword>
<evidence type="ECO:0000256" key="3">
    <source>
        <dbReference type="ARBA" id="ARBA00023054"/>
    </source>
</evidence>
<keyword evidence="2" id="KW-0926">Vacuole</keyword>
<dbReference type="GO" id="GO:0007034">
    <property type="term" value="P:vacuolar transport"/>
    <property type="evidence" value="ECO:0007669"/>
    <property type="project" value="UniProtKB-ARBA"/>
</dbReference>
<accession>A0A1X0RCE8</accession>
<feature type="coiled-coil region" evidence="5">
    <location>
        <begin position="321"/>
        <end position="348"/>
    </location>
</feature>
<proteinExistence type="predicted"/>
<reference evidence="8" key="1">
    <citation type="journal article" date="2016" name="Proc. Natl. Acad. Sci. U.S.A.">
        <title>Lipid metabolic changes in an early divergent fungus govern the establishment of a mutualistic symbiosis with endobacteria.</title>
        <authorList>
            <person name="Lastovetsky O.A."/>
            <person name="Gaspar M.L."/>
            <person name="Mondo S.J."/>
            <person name="LaButti K.M."/>
            <person name="Sandor L."/>
            <person name="Grigoriev I.V."/>
            <person name="Henry S.A."/>
            <person name="Pawlowska T.E."/>
        </authorList>
    </citation>
    <scope>NUCLEOTIDE SEQUENCE [LARGE SCALE GENOMIC DNA]</scope>
    <source>
        <strain evidence="8">ATCC 52814</strain>
    </source>
</reference>
<evidence type="ECO:0000256" key="4">
    <source>
        <dbReference type="ARBA" id="ARBA00054927"/>
    </source>
</evidence>
<dbReference type="GO" id="GO:0000329">
    <property type="term" value="C:fungal-type vacuole membrane"/>
    <property type="evidence" value="ECO:0007669"/>
    <property type="project" value="UniProtKB-ARBA"/>
</dbReference>
<dbReference type="Pfam" id="PF00787">
    <property type="entry name" value="PX"/>
    <property type="match status" value="1"/>
</dbReference>
<evidence type="ECO:0000313" key="8">
    <source>
        <dbReference type="EMBL" id="ORE09548.1"/>
    </source>
</evidence>
<dbReference type="Gene3D" id="1.20.5.110">
    <property type="match status" value="1"/>
</dbReference>
<dbReference type="AlphaFoldDB" id="A0A1X0RCE8"/>
<dbReference type="EMBL" id="KV921875">
    <property type="protein sequence ID" value="ORE09548.1"/>
    <property type="molecule type" value="Genomic_DNA"/>
</dbReference>
<name>A0A1X0RCE8_RHIZD</name>
<organism evidence="8">
    <name type="scientific">Rhizopus microsporus var. microsporus</name>
    <dbReference type="NCBI Taxonomy" id="86635"/>
    <lineage>
        <taxon>Eukaryota</taxon>
        <taxon>Fungi</taxon>
        <taxon>Fungi incertae sedis</taxon>
        <taxon>Mucoromycota</taxon>
        <taxon>Mucoromycotina</taxon>
        <taxon>Mucoromycetes</taxon>
        <taxon>Mucorales</taxon>
        <taxon>Mucorineae</taxon>
        <taxon>Rhizopodaceae</taxon>
        <taxon>Rhizopus</taxon>
    </lineage>
</organism>
<dbReference type="SMART" id="SM00312">
    <property type="entry name" value="PX"/>
    <property type="match status" value="1"/>
</dbReference>
<dbReference type="Proteomes" id="UP000242414">
    <property type="component" value="Unassembled WGS sequence"/>
</dbReference>
<evidence type="ECO:0000256" key="5">
    <source>
        <dbReference type="SAM" id="Coils"/>
    </source>
</evidence>
<comment type="function">
    <text evidence="4">Essential for proper morphogenesis of the vacuole. May exist as structural reinforcement on the surface of the vacuolar membrane and be required for maintenance against rupture by osmotic pressure.</text>
</comment>
<evidence type="ECO:0000259" key="7">
    <source>
        <dbReference type="PROSITE" id="PS50195"/>
    </source>
</evidence>
<evidence type="ECO:0000256" key="2">
    <source>
        <dbReference type="ARBA" id="ARBA00022554"/>
    </source>
</evidence>
<protein>
    <submittedName>
        <fullName evidence="8">Phox-like protein</fullName>
    </submittedName>
</protein>
<dbReference type="GO" id="GO:0016192">
    <property type="term" value="P:vesicle-mediated transport"/>
    <property type="evidence" value="ECO:0007669"/>
    <property type="project" value="UniProtKB-ARBA"/>
</dbReference>
<dbReference type="InterPro" id="IPR000727">
    <property type="entry name" value="T_SNARE_dom"/>
</dbReference>
<dbReference type="PROSITE" id="PS50192">
    <property type="entry name" value="T_SNARE"/>
    <property type="match status" value="1"/>
</dbReference>
<evidence type="ECO:0000259" key="6">
    <source>
        <dbReference type="PROSITE" id="PS50192"/>
    </source>
</evidence>
<dbReference type="OrthoDB" id="428895at2759"/>
<evidence type="ECO:0000256" key="1">
    <source>
        <dbReference type="ARBA" id="ARBA00004116"/>
    </source>
</evidence>
<feature type="domain" description="T-SNARE coiled-coil homology" evidence="6">
    <location>
        <begin position="290"/>
        <end position="352"/>
    </location>
</feature>
<dbReference type="SUPFAM" id="SSF64268">
    <property type="entry name" value="PX domain"/>
    <property type="match status" value="1"/>
</dbReference>
<dbReference type="CDD" id="cd06897">
    <property type="entry name" value="PX_SNARE"/>
    <property type="match status" value="1"/>
</dbReference>
<feature type="domain" description="PX" evidence="7">
    <location>
        <begin position="3"/>
        <end position="119"/>
    </location>
</feature>
<dbReference type="InterPro" id="IPR036871">
    <property type="entry name" value="PX_dom_sf"/>
</dbReference>
<dbReference type="InterPro" id="IPR001683">
    <property type="entry name" value="PX_dom"/>
</dbReference>
<comment type="subcellular location">
    <subcellularLocation>
        <location evidence="1">Vacuole</location>
    </subcellularLocation>
</comment>
<gene>
    <name evidence="8" type="ORF">BCV72DRAFT_62111</name>
</gene>